<reference evidence="2 3" key="1">
    <citation type="journal article" date="2019" name="Int. J. Syst. Evol. Microbiol.">
        <title>The Global Catalogue of Microorganisms (GCM) 10K type strain sequencing project: providing services to taxonomists for standard genome sequencing and annotation.</title>
        <authorList>
            <consortium name="The Broad Institute Genomics Platform"/>
            <consortium name="The Broad Institute Genome Sequencing Center for Infectious Disease"/>
            <person name="Wu L."/>
            <person name="Ma J."/>
        </authorList>
    </citation>
    <scope>NUCLEOTIDE SEQUENCE [LARGE SCALE GENOMIC DNA]</scope>
    <source>
        <strain evidence="2 3">DSM 29988</strain>
    </source>
</reference>
<dbReference type="Pfam" id="PF25254">
    <property type="entry name" value="DUF7856"/>
    <property type="match status" value="1"/>
</dbReference>
<evidence type="ECO:0000313" key="3">
    <source>
        <dbReference type="Proteomes" id="UP001596481"/>
    </source>
</evidence>
<feature type="coiled-coil region" evidence="1">
    <location>
        <begin position="115"/>
        <end position="196"/>
    </location>
</feature>
<accession>A0ABD5ZI31</accession>
<dbReference type="AlphaFoldDB" id="A0ABD5ZI31"/>
<dbReference type="InterPro" id="IPR057178">
    <property type="entry name" value="DUF7856"/>
</dbReference>
<organism evidence="2 3">
    <name type="scientific">Haloferax namakaokahaiae</name>
    <dbReference type="NCBI Taxonomy" id="1748331"/>
    <lineage>
        <taxon>Archaea</taxon>
        <taxon>Methanobacteriati</taxon>
        <taxon>Methanobacteriota</taxon>
        <taxon>Stenosarchaea group</taxon>
        <taxon>Halobacteria</taxon>
        <taxon>Halobacteriales</taxon>
        <taxon>Haloferacaceae</taxon>
        <taxon>Haloferax</taxon>
    </lineage>
</organism>
<protein>
    <submittedName>
        <fullName evidence="2">Uncharacterized protein</fullName>
    </submittedName>
</protein>
<dbReference type="RefSeq" id="WP_390224939.1">
    <property type="nucleotide sequence ID" value="NZ_JBHTAA010000005.1"/>
</dbReference>
<sequence>MRIRLPDGTVRTGHAIDLSAFEFDPELVVEAVRADADADAVSDGDTSDLSIDCPAPGPGHETLGVVPGSSRSDGHLLEAVGRSRGVTTPFDSDLTRLDDRLLELSESVNVAPPDLDAARQRVAETGDDVARLREETAALRGRLAAHREAEATDAIEATRTKLRETTTKLSEVETERIAAEQRLSALEREARNVRDRRERRLKLEDALDNRRREVRAYFRDRYAAELERAVEALSQFDTATTADESLVKTLACVRLAHLDAPVVLACDVFDDAETAADTLDTPVVRL</sequence>
<name>A0ABD5ZI31_9EURY</name>
<gene>
    <name evidence="2" type="ORF">ACFQJC_15235</name>
</gene>
<keyword evidence="3" id="KW-1185">Reference proteome</keyword>
<dbReference type="Proteomes" id="UP001596481">
    <property type="component" value="Unassembled WGS sequence"/>
</dbReference>
<keyword evidence="1" id="KW-0175">Coiled coil</keyword>
<dbReference type="EMBL" id="JBHTAA010000005">
    <property type="protein sequence ID" value="MFC7204869.1"/>
    <property type="molecule type" value="Genomic_DNA"/>
</dbReference>
<evidence type="ECO:0000313" key="2">
    <source>
        <dbReference type="EMBL" id="MFC7204869.1"/>
    </source>
</evidence>
<proteinExistence type="predicted"/>
<comment type="caution">
    <text evidence="2">The sequence shown here is derived from an EMBL/GenBank/DDBJ whole genome shotgun (WGS) entry which is preliminary data.</text>
</comment>
<evidence type="ECO:0000256" key="1">
    <source>
        <dbReference type="SAM" id="Coils"/>
    </source>
</evidence>